<organism evidence="5 6">
    <name type="scientific">Cyanobacterium stanieri LEGE 03274</name>
    <dbReference type="NCBI Taxonomy" id="1828756"/>
    <lineage>
        <taxon>Bacteria</taxon>
        <taxon>Bacillati</taxon>
        <taxon>Cyanobacteriota</taxon>
        <taxon>Cyanophyceae</taxon>
        <taxon>Oscillatoriophycideae</taxon>
        <taxon>Chroococcales</taxon>
        <taxon>Geminocystaceae</taxon>
        <taxon>Cyanobacterium</taxon>
    </lineage>
</organism>
<dbReference type="InterPro" id="IPR028427">
    <property type="entry name" value="Met_Sox_Rdtase_MsrB"/>
</dbReference>
<dbReference type="EMBL" id="JADEWC010000029">
    <property type="protein sequence ID" value="MBE9223364.1"/>
    <property type="molecule type" value="Genomic_DNA"/>
</dbReference>
<comment type="caution">
    <text evidence="5">The sequence shown here is derived from an EMBL/GenBank/DDBJ whole genome shotgun (WGS) entry which is preliminary data.</text>
</comment>
<keyword evidence="3" id="KW-0479">Metal-binding</keyword>
<dbReference type="RefSeq" id="WP_193801603.1">
    <property type="nucleotide sequence ID" value="NZ_JADEWC010000029.1"/>
</dbReference>
<dbReference type="Gene3D" id="2.170.150.20">
    <property type="entry name" value="Peptide methionine sulfoxide reductase"/>
    <property type="match status" value="1"/>
</dbReference>
<feature type="binding site" evidence="3">
    <location>
        <position position="48"/>
    </location>
    <ligand>
        <name>Zn(2+)</name>
        <dbReference type="ChEBI" id="CHEBI:29105"/>
    </ligand>
</feature>
<proteinExistence type="inferred from homology"/>
<evidence type="ECO:0000256" key="2">
    <source>
        <dbReference type="ARBA" id="ARBA00048488"/>
    </source>
</evidence>
<accession>A0ABR9V645</accession>
<dbReference type="InterPro" id="IPR011057">
    <property type="entry name" value="Mss4-like_sf"/>
</dbReference>
<dbReference type="GO" id="GO:0033743">
    <property type="term" value="F:peptide-methionine (R)-S-oxide reductase activity"/>
    <property type="evidence" value="ECO:0007669"/>
    <property type="project" value="UniProtKB-EC"/>
</dbReference>
<protein>
    <recommendedName>
        <fullName evidence="3">Peptide methionine sulfoxide reductase MsrB</fullName>
        <ecNumber evidence="3">1.8.4.12</ecNumber>
    </recommendedName>
    <alternativeName>
        <fullName evidence="3">Peptide-methionine (R)-S-oxide reductase</fullName>
    </alternativeName>
</protein>
<sequence length="132" mass="14984">MTAKVKKTDAQWKEILTPEQFEVTRKHGTERAFTGKYHDNKDKGIYKCVCCGSELFSSDTKYDSGTGWPSFWQPSTEENIAYKNDFSFFMKRTEVLCANCDAHLGHVFDDGPAPTGKRYCMNSAALDFVKAE</sequence>
<feature type="binding site" evidence="3">
    <location>
        <position position="100"/>
    </location>
    <ligand>
        <name>Zn(2+)</name>
        <dbReference type="ChEBI" id="CHEBI:29105"/>
    </ligand>
</feature>
<feature type="domain" description="MsrB" evidence="4">
    <location>
        <begin position="9"/>
        <end position="131"/>
    </location>
</feature>
<name>A0ABR9V645_9CHRO</name>
<dbReference type="PANTHER" id="PTHR10173">
    <property type="entry name" value="METHIONINE SULFOXIDE REDUCTASE"/>
    <property type="match status" value="1"/>
</dbReference>
<evidence type="ECO:0000256" key="3">
    <source>
        <dbReference type="HAMAP-Rule" id="MF_01400"/>
    </source>
</evidence>
<evidence type="ECO:0000256" key="1">
    <source>
        <dbReference type="ARBA" id="ARBA00023002"/>
    </source>
</evidence>
<keyword evidence="6" id="KW-1185">Reference proteome</keyword>
<keyword evidence="3" id="KW-0862">Zinc</keyword>
<evidence type="ECO:0000259" key="4">
    <source>
        <dbReference type="PROSITE" id="PS51790"/>
    </source>
</evidence>
<feature type="binding site" evidence="3">
    <location>
        <position position="97"/>
    </location>
    <ligand>
        <name>Zn(2+)</name>
        <dbReference type="ChEBI" id="CHEBI:29105"/>
    </ligand>
</feature>
<dbReference type="HAMAP" id="MF_01400">
    <property type="entry name" value="MsrB"/>
    <property type="match status" value="1"/>
</dbReference>
<evidence type="ECO:0000313" key="6">
    <source>
        <dbReference type="Proteomes" id="UP000654604"/>
    </source>
</evidence>
<dbReference type="InterPro" id="IPR002579">
    <property type="entry name" value="Met_Sox_Rdtase_MsrB_dom"/>
</dbReference>
<feature type="active site" description="Nucleophile" evidence="3">
    <location>
        <position position="120"/>
    </location>
</feature>
<dbReference type="Pfam" id="PF01641">
    <property type="entry name" value="SelR"/>
    <property type="match status" value="1"/>
</dbReference>
<keyword evidence="1 3" id="KW-0560">Oxidoreductase</keyword>
<dbReference type="PANTHER" id="PTHR10173:SF52">
    <property type="entry name" value="METHIONINE-R-SULFOXIDE REDUCTASE B1"/>
    <property type="match status" value="1"/>
</dbReference>
<reference evidence="5 6" key="1">
    <citation type="submission" date="2020-10" db="EMBL/GenBank/DDBJ databases">
        <authorList>
            <person name="Castelo-Branco R."/>
            <person name="Eusebio N."/>
            <person name="Adriana R."/>
            <person name="Vieira A."/>
            <person name="Brugerolle De Fraissinette N."/>
            <person name="Rezende De Castro R."/>
            <person name="Schneider M.P."/>
            <person name="Vasconcelos V."/>
            <person name="Leao P.N."/>
        </authorList>
    </citation>
    <scope>NUCLEOTIDE SEQUENCE [LARGE SCALE GENOMIC DNA]</scope>
    <source>
        <strain evidence="5 6">LEGE 03274</strain>
    </source>
</reference>
<comment type="cofactor">
    <cofactor evidence="3">
        <name>Zn(2+)</name>
        <dbReference type="ChEBI" id="CHEBI:29105"/>
    </cofactor>
    <text evidence="3">Binds 1 zinc ion per subunit. The zinc ion is important for the structural integrity of the protein.</text>
</comment>
<dbReference type="Proteomes" id="UP000654604">
    <property type="component" value="Unassembled WGS sequence"/>
</dbReference>
<dbReference type="EC" id="1.8.4.12" evidence="3"/>
<feature type="binding site" evidence="3">
    <location>
        <position position="51"/>
    </location>
    <ligand>
        <name>Zn(2+)</name>
        <dbReference type="ChEBI" id="CHEBI:29105"/>
    </ligand>
</feature>
<dbReference type="NCBIfam" id="TIGR00357">
    <property type="entry name" value="peptide-methionine (R)-S-oxide reductase MsrB"/>
    <property type="match status" value="1"/>
</dbReference>
<gene>
    <name evidence="3 5" type="primary">msrB</name>
    <name evidence="5" type="ORF">IQ215_11710</name>
</gene>
<dbReference type="SUPFAM" id="SSF51316">
    <property type="entry name" value="Mss4-like"/>
    <property type="match status" value="1"/>
</dbReference>
<evidence type="ECO:0000313" key="5">
    <source>
        <dbReference type="EMBL" id="MBE9223364.1"/>
    </source>
</evidence>
<dbReference type="PROSITE" id="PS51790">
    <property type="entry name" value="MSRB"/>
    <property type="match status" value="1"/>
</dbReference>
<comment type="similarity">
    <text evidence="3">Belongs to the MsrB Met sulfoxide reductase family.</text>
</comment>
<comment type="catalytic activity">
    <reaction evidence="2 3">
        <text>L-methionyl-[protein] + [thioredoxin]-disulfide + H2O = L-methionyl-(R)-S-oxide-[protein] + [thioredoxin]-dithiol</text>
        <dbReference type="Rhea" id="RHEA:24164"/>
        <dbReference type="Rhea" id="RHEA-COMP:10698"/>
        <dbReference type="Rhea" id="RHEA-COMP:10700"/>
        <dbReference type="Rhea" id="RHEA-COMP:12313"/>
        <dbReference type="Rhea" id="RHEA-COMP:12314"/>
        <dbReference type="ChEBI" id="CHEBI:15377"/>
        <dbReference type="ChEBI" id="CHEBI:16044"/>
        <dbReference type="ChEBI" id="CHEBI:29950"/>
        <dbReference type="ChEBI" id="CHEBI:45764"/>
        <dbReference type="ChEBI" id="CHEBI:50058"/>
        <dbReference type="EC" id="1.8.4.12"/>
    </reaction>
</comment>